<name>A0A0A2C5J5_PROMR</name>
<reference evidence="2" key="1">
    <citation type="journal article" date="2014" name="Sci. Data">
        <title>Genomes of diverse isolates of the marine cyanobacterium Prochlorococcus.</title>
        <authorList>
            <person name="Biller S."/>
            <person name="Berube P."/>
            <person name="Thompson J."/>
            <person name="Kelly L."/>
            <person name="Roggensack S."/>
            <person name="Awad L."/>
            <person name="Roache-Johnson K."/>
            <person name="Ding H."/>
            <person name="Giovannoni S.J."/>
            <person name="Moore L.R."/>
            <person name="Chisholm S.W."/>
        </authorList>
    </citation>
    <scope>NUCLEOTIDE SEQUENCE [LARGE SCALE GENOMIC DNA]</scope>
    <source>
        <strain evidence="2">PAC1</strain>
    </source>
</reference>
<sequence>MRRKTIQWINTPVLSEAIFRYEKGLLPNSMKLWLEQVLEIKSEKSIQKSSTKSNQN</sequence>
<comment type="caution">
    <text evidence="1">The sequence shown here is derived from an EMBL/GenBank/DDBJ whole genome shotgun (WGS) entry which is preliminary data.</text>
</comment>
<dbReference type="Proteomes" id="UP000030392">
    <property type="component" value="Unassembled WGS sequence"/>
</dbReference>
<dbReference type="AlphaFoldDB" id="A0A0A2C5J5"/>
<evidence type="ECO:0000313" key="2">
    <source>
        <dbReference type="Proteomes" id="UP000030392"/>
    </source>
</evidence>
<dbReference type="RefSeq" id="WP_193743114.1">
    <property type="nucleotide sequence ID" value="NZ_CP138967.1"/>
</dbReference>
<organism evidence="1 2">
    <name type="scientific">Prochlorococcus marinus str. PAC1</name>
    <dbReference type="NCBI Taxonomy" id="59924"/>
    <lineage>
        <taxon>Bacteria</taxon>
        <taxon>Bacillati</taxon>
        <taxon>Cyanobacteriota</taxon>
        <taxon>Cyanophyceae</taxon>
        <taxon>Synechococcales</taxon>
        <taxon>Prochlorococcaceae</taxon>
        <taxon>Prochlorococcus</taxon>
    </lineage>
</organism>
<dbReference type="EMBL" id="JNAX01000010">
    <property type="protein sequence ID" value="KGG20822.1"/>
    <property type="molecule type" value="Genomic_DNA"/>
</dbReference>
<gene>
    <name evidence="1" type="ORF">EV03_0758</name>
</gene>
<protein>
    <submittedName>
        <fullName evidence="1">Uncharacterized protein</fullName>
    </submittedName>
</protein>
<proteinExistence type="predicted"/>
<accession>A0A0A2C5J5</accession>
<evidence type="ECO:0000313" key="1">
    <source>
        <dbReference type="EMBL" id="KGG20822.1"/>
    </source>
</evidence>